<accession>A0A4C1XFY1</accession>
<dbReference type="EMBL" id="BGZK01000851">
    <property type="protein sequence ID" value="GBP62851.1"/>
    <property type="molecule type" value="Genomic_DNA"/>
</dbReference>
<dbReference type="AlphaFoldDB" id="A0A4C1XFY1"/>
<comment type="caution">
    <text evidence="2">The sequence shown here is derived from an EMBL/GenBank/DDBJ whole genome shotgun (WGS) entry which is preliminary data.</text>
</comment>
<evidence type="ECO:0000313" key="2">
    <source>
        <dbReference type="EMBL" id="GBP62851.1"/>
    </source>
</evidence>
<proteinExistence type="predicted"/>
<sequence>MTALTSPTCSFILACARDVHLRRPPRSAPPRPTAGPARSKSGSSVTIEFAIQRRDNADINFDAIFNRVCRPRLVLELARNMDQGYRWKEGVMGHAQGFKFDPLNAASASKQRDRGNVGMSQKLVDKNLASNSNAWLDTPTHDA</sequence>
<keyword evidence="3" id="KW-1185">Reference proteome</keyword>
<organism evidence="2 3">
    <name type="scientific">Eumeta variegata</name>
    <name type="common">Bagworm moth</name>
    <name type="synonym">Eumeta japonica</name>
    <dbReference type="NCBI Taxonomy" id="151549"/>
    <lineage>
        <taxon>Eukaryota</taxon>
        <taxon>Metazoa</taxon>
        <taxon>Ecdysozoa</taxon>
        <taxon>Arthropoda</taxon>
        <taxon>Hexapoda</taxon>
        <taxon>Insecta</taxon>
        <taxon>Pterygota</taxon>
        <taxon>Neoptera</taxon>
        <taxon>Endopterygota</taxon>
        <taxon>Lepidoptera</taxon>
        <taxon>Glossata</taxon>
        <taxon>Ditrysia</taxon>
        <taxon>Tineoidea</taxon>
        <taxon>Psychidae</taxon>
        <taxon>Oiketicinae</taxon>
        <taxon>Eumeta</taxon>
    </lineage>
</organism>
<reference evidence="2 3" key="1">
    <citation type="journal article" date="2019" name="Commun. Biol.">
        <title>The bagworm genome reveals a unique fibroin gene that provides high tensile strength.</title>
        <authorList>
            <person name="Kono N."/>
            <person name="Nakamura H."/>
            <person name="Ohtoshi R."/>
            <person name="Tomita M."/>
            <person name="Numata K."/>
            <person name="Arakawa K."/>
        </authorList>
    </citation>
    <scope>NUCLEOTIDE SEQUENCE [LARGE SCALE GENOMIC DNA]</scope>
</reference>
<name>A0A4C1XFY1_EUMVA</name>
<feature type="region of interest" description="Disordered" evidence="1">
    <location>
        <begin position="22"/>
        <end position="45"/>
    </location>
</feature>
<protein>
    <submittedName>
        <fullName evidence="2">Uncharacterized protein</fullName>
    </submittedName>
</protein>
<gene>
    <name evidence="2" type="ORF">EVAR_44706_1</name>
</gene>
<evidence type="ECO:0000313" key="3">
    <source>
        <dbReference type="Proteomes" id="UP000299102"/>
    </source>
</evidence>
<dbReference type="Proteomes" id="UP000299102">
    <property type="component" value="Unassembled WGS sequence"/>
</dbReference>
<evidence type="ECO:0000256" key="1">
    <source>
        <dbReference type="SAM" id="MobiDB-lite"/>
    </source>
</evidence>